<evidence type="ECO:0000313" key="2">
    <source>
        <dbReference type="Proteomes" id="UP001195914"/>
    </source>
</evidence>
<proteinExistence type="predicted"/>
<reference evidence="1" key="1">
    <citation type="journal article" date="2014" name="Nucleic Acids Res.">
        <title>The evolutionary dynamics of variant antigen genes in Babesia reveal a history of genomic innovation underlying host-parasite interaction.</title>
        <authorList>
            <person name="Jackson A.P."/>
            <person name="Otto T.D."/>
            <person name="Darby A."/>
            <person name="Ramaprasad A."/>
            <person name="Xia D."/>
            <person name="Echaide I.E."/>
            <person name="Farber M."/>
            <person name="Gahlot S."/>
            <person name="Gamble J."/>
            <person name="Gupta D."/>
            <person name="Gupta Y."/>
            <person name="Jackson L."/>
            <person name="Malandrin L."/>
            <person name="Malas T.B."/>
            <person name="Moussa E."/>
            <person name="Nair M."/>
            <person name="Reid A.J."/>
            <person name="Sanders M."/>
            <person name="Sharma J."/>
            <person name="Tracey A."/>
            <person name="Quail M.A."/>
            <person name="Weir W."/>
            <person name="Wastling J.M."/>
            <person name="Hall N."/>
            <person name="Willadsen P."/>
            <person name="Lingelbach K."/>
            <person name="Shiels B."/>
            <person name="Tait A."/>
            <person name="Berriman M."/>
            <person name="Allred D.R."/>
            <person name="Pain A."/>
        </authorList>
    </citation>
    <scope>NUCLEOTIDE SEQUENCE</scope>
    <source>
        <strain evidence="1">1802A</strain>
    </source>
</reference>
<keyword evidence="2" id="KW-1185">Reference proteome</keyword>
<dbReference type="EMBL" id="JAHBMH010000033">
    <property type="protein sequence ID" value="KAK1937369.1"/>
    <property type="molecule type" value="Genomic_DNA"/>
</dbReference>
<gene>
    <name evidence="1" type="ORF">X943_001364</name>
</gene>
<accession>A0AAD9GFA9</accession>
<sequence length="93" mass="11067">MHTIAHPFYSSFQQILTLGKYVRDFVLLQQRSHLTALKLRALSSRQYHHDVFRKSQEVERKFQKLKCHTKSAINGYNTKVHRIGKSPIFYFCL</sequence>
<evidence type="ECO:0000313" key="1">
    <source>
        <dbReference type="EMBL" id="KAK1937369.1"/>
    </source>
</evidence>
<dbReference type="Proteomes" id="UP001195914">
    <property type="component" value="Unassembled WGS sequence"/>
</dbReference>
<comment type="caution">
    <text evidence="1">The sequence shown here is derived from an EMBL/GenBank/DDBJ whole genome shotgun (WGS) entry which is preliminary data.</text>
</comment>
<organism evidence="1 2">
    <name type="scientific">Babesia divergens</name>
    <dbReference type="NCBI Taxonomy" id="32595"/>
    <lineage>
        <taxon>Eukaryota</taxon>
        <taxon>Sar</taxon>
        <taxon>Alveolata</taxon>
        <taxon>Apicomplexa</taxon>
        <taxon>Aconoidasida</taxon>
        <taxon>Piroplasmida</taxon>
        <taxon>Babesiidae</taxon>
        <taxon>Babesia</taxon>
    </lineage>
</organism>
<dbReference type="AlphaFoldDB" id="A0AAD9GFA9"/>
<protein>
    <submittedName>
        <fullName evidence="1">Uncharacterized protein</fullName>
    </submittedName>
</protein>
<name>A0AAD9GFA9_BABDI</name>
<reference evidence="1" key="2">
    <citation type="submission" date="2021-05" db="EMBL/GenBank/DDBJ databases">
        <authorList>
            <person name="Pain A."/>
        </authorList>
    </citation>
    <scope>NUCLEOTIDE SEQUENCE</scope>
    <source>
        <strain evidence="1">1802A</strain>
    </source>
</reference>